<dbReference type="EMBL" id="QJKJ01007917">
    <property type="protein sequence ID" value="RDX81474.1"/>
    <property type="molecule type" value="Genomic_DNA"/>
</dbReference>
<evidence type="ECO:0000313" key="1">
    <source>
        <dbReference type="EMBL" id="RDX81474.1"/>
    </source>
</evidence>
<proteinExistence type="predicted"/>
<protein>
    <submittedName>
        <fullName evidence="1">Uncharacterized protein</fullName>
    </submittedName>
</protein>
<evidence type="ECO:0000313" key="2">
    <source>
        <dbReference type="Proteomes" id="UP000257109"/>
    </source>
</evidence>
<accession>A0A371FT31</accession>
<comment type="caution">
    <text evidence="1">The sequence shown here is derived from an EMBL/GenBank/DDBJ whole genome shotgun (WGS) entry which is preliminary data.</text>
</comment>
<organism evidence="1 2">
    <name type="scientific">Mucuna pruriens</name>
    <name type="common">Velvet bean</name>
    <name type="synonym">Dolichos pruriens</name>
    <dbReference type="NCBI Taxonomy" id="157652"/>
    <lineage>
        <taxon>Eukaryota</taxon>
        <taxon>Viridiplantae</taxon>
        <taxon>Streptophyta</taxon>
        <taxon>Embryophyta</taxon>
        <taxon>Tracheophyta</taxon>
        <taxon>Spermatophyta</taxon>
        <taxon>Magnoliopsida</taxon>
        <taxon>eudicotyledons</taxon>
        <taxon>Gunneridae</taxon>
        <taxon>Pentapetalae</taxon>
        <taxon>rosids</taxon>
        <taxon>fabids</taxon>
        <taxon>Fabales</taxon>
        <taxon>Fabaceae</taxon>
        <taxon>Papilionoideae</taxon>
        <taxon>50 kb inversion clade</taxon>
        <taxon>NPAAA clade</taxon>
        <taxon>indigoferoid/millettioid clade</taxon>
        <taxon>Phaseoleae</taxon>
        <taxon>Mucuna</taxon>
    </lineage>
</organism>
<reference evidence="1" key="1">
    <citation type="submission" date="2018-05" db="EMBL/GenBank/DDBJ databases">
        <title>Draft genome of Mucuna pruriens seed.</title>
        <authorList>
            <person name="Nnadi N.E."/>
            <person name="Vos R."/>
            <person name="Hasami M.H."/>
            <person name="Devisetty U.K."/>
            <person name="Aguiy J.C."/>
        </authorList>
    </citation>
    <scope>NUCLEOTIDE SEQUENCE [LARGE SCALE GENOMIC DNA]</scope>
    <source>
        <strain evidence="1">JCA_2017</strain>
    </source>
</reference>
<gene>
    <name evidence="1" type="ORF">CR513_37845</name>
</gene>
<name>A0A371FT31_MUCPR</name>
<dbReference type="Proteomes" id="UP000257109">
    <property type="component" value="Unassembled WGS sequence"/>
</dbReference>
<sequence length="167" mass="18382">MYLVSGCLCHMMRERFVFQDLRPKLSRWVTFRGNKKGKIVKIGKIGKYPFPLLKMSVSPVSTYLSFRGIKVHVVLAGGRFMGERVVEADSTPPNPVLDASSGIHQNTSETWSQSVAMIGVDSVSTPISRSRPSSNLLDRAGSQGLAGLVGIRPWTILGCDKNLFSLR</sequence>
<keyword evidence="2" id="KW-1185">Reference proteome</keyword>
<dbReference type="AlphaFoldDB" id="A0A371FT31"/>
<feature type="non-terminal residue" evidence="1">
    <location>
        <position position="1"/>
    </location>
</feature>
<dbReference type="OrthoDB" id="1749378at2759"/>